<sequence length="453" mass="48527">MLSLRSSAKPPSQPPGSAELIDLHDPDKPNITKKARNVITLAATLGYLFDAYAINIYGMTLGLIAVEFGVDVKTMGAIGSIFIVGYMLGSCVFGMLGDRFGRKVTLGFSIFAYGSVTALTGLAVTPVQFAIGRFLTGLGGGGELTVGVPYVVESWDSKKRGLGAGLMFAGYALGVVYAAIVSALILEWLGWRAMYFLAILPAILILFVRMQLEESPSYTATIERLKKAKLKRASFFTSLKTSPRLRRNVMWGALIYTSLAGIYYAETVFAVPFMVSTLKMSTTVAVATLGLFNLSMFGFSIFCGHLSDYIGRKRAGAITLLVLAGSLWVMFSTTSIPLFVICGVLAFGGIGGSWAIGMVHVAELFPTEIRGSGYGWSVALGRFPSIFAPIAIGWLASLTPGGMGDAMKYSCVVLLFALAAYLLGPETLDQTEVDHVLKNEDDQVLELHEAGSH</sequence>
<feature type="region of interest" description="Disordered" evidence="5">
    <location>
        <begin position="1"/>
        <end position="27"/>
    </location>
</feature>
<evidence type="ECO:0000259" key="7">
    <source>
        <dbReference type="PROSITE" id="PS50850"/>
    </source>
</evidence>
<organism evidence="8 9">
    <name type="scientific">Methylobacterium nodulans (strain LMG 21967 / CNCM I-2342 / ORS 2060)</name>
    <dbReference type="NCBI Taxonomy" id="460265"/>
    <lineage>
        <taxon>Bacteria</taxon>
        <taxon>Pseudomonadati</taxon>
        <taxon>Pseudomonadota</taxon>
        <taxon>Alphaproteobacteria</taxon>
        <taxon>Hyphomicrobiales</taxon>
        <taxon>Methylobacteriaceae</taxon>
        <taxon>Methylobacterium</taxon>
    </lineage>
</organism>
<evidence type="ECO:0000256" key="1">
    <source>
        <dbReference type="ARBA" id="ARBA00004141"/>
    </source>
</evidence>
<geneLocation type="plasmid" evidence="8 9">
    <name>pMNOD01</name>
</geneLocation>
<evidence type="ECO:0000256" key="2">
    <source>
        <dbReference type="ARBA" id="ARBA00022692"/>
    </source>
</evidence>
<dbReference type="InterPro" id="IPR020846">
    <property type="entry name" value="MFS_dom"/>
</dbReference>
<feature type="transmembrane region" description="Helical" evidence="6">
    <location>
        <begin position="315"/>
        <end position="332"/>
    </location>
</feature>
<dbReference type="KEGG" id="mno:Mnod_8362"/>
<evidence type="ECO:0000313" key="8">
    <source>
        <dbReference type="EMBL" id="ACL62496.1"/>
    </source>
</evidence>
<feature type="transmembrane region" description="Helical" evidence="6">
    <location>
        <begin position="38"/>
        <end position="57"/>
    </location>
</feature>
<dbReference type="HOGENOM" id="CLU_001265_46_6_5"/>
<keyword evidence="9" id="KW-1185">Reference proteome</keyword>
<dbReference type="PANTHER" id="PTHR23508:SF10">
    <property type="entry name" value="CARBOXYLIC ACID TRANSPORTER PROTEIN HOMOLOG"/>
    <property type="match status" value="1"/>
</dbReference>
<dbReference type="InterPro" id="IPR005829">
    <property type="entry name" value="Sugar_transporter_CS"/>
</dbReference>
<feature type="transmembrane region" description="Helical" evidence="6">
    <location>
        <begin position="191"/>
        <end position="208"/>
    </location>
</feature>
<dbReference type="GO" id="GO:0005886">
    <property type="term" value="C:plasma membrane"/>
    <property type="evidence" value="ECO:0007669"/>
    <property type="project" value="TreeGrafter"/>
</dbReference>
<keyword evidence="4 6" id="KW-0472">Membrane</keyword>
<dbReference type="PROSITE" id="PS50850">
    <property type="entry name" value="MFS"/>
    <property type="match status" value="1"/>
</dbReference>
<keyword evidence="3 6" id="KW-1133">Transmembrane helix</keyword>
<dbReference type="AlphaFoldDB" id="B8IVQ6"/>
<dbReference type="GO" id="GO:0046943">
    <property type="term" value="F:carboxylic acid transmembrane transporter activity"/>
    <property type="evidence" value="ECO:0007669"/>
    <property type="project" value="TreeGrafter"/>
</dbReference>
<proteinExistence type="predicted"/>
<feature type="transmembrane region" description="Helical" evidence="6">
    <location>
        <begin position="248"/>
        <end position="265"/>
    </location>
</feature>
<feature type="compositionally biased region" description="Polar residues" evidence="5">
    <location>
        <begin position="1"/>
        <end position="10"/>
    </location>
</feature>
<evidence type="ECO:0000256" key="3">
    <source>
        <dbReference type="ARBA" id="ARBA00022989"/>
    </source>
</evidence>
<protein>
    <submittedName>
        <fullName evidence="8">Major facilitator superfamily MFS_1</fullName>
    </submittedName>
</protein>
<evidence type="ECO:0000256" key="6">
    <source>
        <dbReference type="SAM" id="Phobius"/>
    </source>
</evidence>
<dbReference type="PROSITE" id="PS00217">
    <property type="entry name" value="SUGAR_TRANSPORT_2"/>
    <property type="match status" value="1"/>
</dbReference>
<evidence type="ECO:0000256" key="5">
    <source>
        <dbReference type="SAM" id="MobiDB-lite"/>
    </source>
</evidence>
<gene>
    <name evidence="8" type="ordered locus">Mnod_8362</name>
</gene>
<feature type="transmembrane region" description="Helical" evidence="6">
    <location>
        <begin position="406"/>
        <end position="424"/>
    </location>
</feature>
<feature type="transmembrane region" description="Helical" evidence="6">
    <location>
        <begin position="130"/>
        <end position="152"/>
    </location>
</feature>
<dbReference type="Proteomes" id="UP000008207">
    <property type="component" value="Plasmid pMNOD01"/>
</dbReference>
<dbReference type="InterPro" id="IPR011701">
    <property type="entry name" value="MFS"/>
</dbReference>
<name>B8IVQ6_METNO</name>
<feature type="transmembrane region" description="Helical" evidence="6">
    <location>
        <begin position="374"/>
        <end position="394"/>
    </location>
</feature>
<dbReference type="InterPro" id="IPR036259">
    <property type="entry name" value="MFS_trans_sf"/>
</dbReference>
<dbReference type="Pfam" id="PF07690">
    <property type="entry name" value="MFS_1"/>
    <property type="match status" value="1"/>
</dbReference>
<feature type="transmembrane region" description="Helical" evidence="6">
    <location>
        <begin position="285"/>
        <end position="303"/>
    </location>
</feature>
<accession>B8IVQ6</accession>
<evidence type="ECO:0000313" key="9">
    <source>
        <dbReference type="Proteomes" id="UP000008207"/>
    </source>
</evidence>
<keyword evidence="8" id="KW-0614">Plasmid</keyword>
<evidence type="ECO:0000256" key="4">
    <source>
        <dbReference type="ARBA" id="ARBA00023136"/>
    </source>
</evidence>
<feature type="transmembrane region" description="Helical" evidence="6">
    <location>
        <begin position="338"/>
        <end position="362"/>
    </location>
</feature>
<feature type="transmembrane region" description="Helical" evidence="6">
    <location>
        <begin position="104"/>
        <end position="124"/>
    </location>
</feature>
<dbReference type="SUPFAM" id="SSF103473">
    <property type="entry name" value="MFS general substrate transporter"/>
    <property type="match status" value="1"/>
</dbReference>
<feature type="transmembrane region" description="Helical" evidence="6">
    <location>
        <begin position="77"/>
        <end position="97"/>
    </location>
</feature>
<keyword evidence="2 6" id="KW-0812">Transmembrane</keyword>
<feature type="transmembrane region" description="Helical" evidence="6">
    <location>
        <begin position="164"/>
        <end position="185"/>
    </location>
</feature>
<dbReference type="Gene3D" id="1.20.1250.20">
    <property type="entry name" value="MFS general substrate transporter like domains"/>
    <property type="match status" value="2"/>
</dbReference>
<dbReference type="OrthoDB" id="9784658at2"/>
<dbReference type="EMBL" id="CP001350">
    <property type="protein sequence ID" value="ACL62496.1"/>
    <property type="molecule type" value="Genomic_DNA"/>
</dbReference>
<dbReference type="CDD" id="cd17316">
    <property type="entry name" value="MFS_SV2_like"/>
    <property type="match status" value="1"/>
</dbReference>
<comment type="subcellular location">
    <subcellularLocation>
        <location evidence="1">Membrane</location>
        <topology evidence="1">Multi-pass membrane protein</topology>
    </subcellularLocation>
</comment>
<feature type="domain" description="Major facilitator superfamily (MFS) profile" evidence="7">
    <location>
        <begin position="39"/>
        <end position="428"/>
    </location>
</feature>
<reference evidence="9" key="1">
    <citation type="submission" date="2009-01" db="EMBL/GenBank/DDBJ databases">
        <title>Complete sequence of plasmid 1 of Methylobacterium nodulans ORS 2060.</title>
        <authorList>
            <consortium name="US DOE Joint Genome Institute"/>
            <person name="Lucas S."/>
            <person name="Copeland A."/>
            <person name="Lapidus A."/>
            <person name="Glavina del Rio T."/>
            <person name="Dalin E."/>
            <person name="Tice H."/>
            <person name="Bruce D."/>
            <person name="Goodwin L."/>
            <person name="Pitluck S."/>
            <person name="Sims D."/>
            <person name="Brettin T."/>
            <person name="Detter J.C."/>
            <person name="Han C."/>
            <person name="Larimer F."/>
            <person name="Land M."/>
            <person name="Hauser L."/>
            <person name="Kyrpides N."/>
            <person name="Ivanova N."/>
            <person name="Marx C.J."/>
            <person name="Richardson P."/>
        </authorList>
    </citation>
    <scope>NUCLEOTIDE SEQUENCE [LARGE SCALE GENOMIC DNA]</scope>
    <source>
        <strain evidence="9">LMG 21967 / CNCM I-2342 / ORS 2060</strain>
        <plasmid evidence="9">Plasmid pMNOD01</plasmid>
    </source>
</reference>
<dbReference type="PANTHER" id="PTHR23508">
    <property type="entry name" value="CARBOXYLIC ACID TRANSPORTER PROTEIN HOMOLOG"/>
    <property type="match status" value="1"/>
</dbReference>